<reference evidence="2" key="1">
    <citation type="journal article" date="2014" name="Int. J. Syst. Evol. Microbiol.">
        <title>Complete genome sequence of Corynebacterium casei LMG S-19264T (=DSM 44701T), isolated from a smear-ripened cheese.</title>
        <authorList>
            <consortium name="US DOE Joint Genome Institute (JGI-PGF)"/>
            <person name="Walter F."/>
            <person name="Albersmeier A."/>
            <person name="Kalinowski J."/>
            <person name="Ruckert C."/>
        </authorList>
    </citation>
    <scope>NUCLEOTIDE SEQUENCE</scope>
    <source>
        <strain evidence="2">KCTC 22169</strain>
    </source>
</reference>
<feature type="compositionally biased region" description="Basic and acidic residues" evidence="1">
    <location>
        <begin position="48"/>
        <end position="59"/>
    </location>
</feature>
<sequence>MKAITHSAILSLILLGVAGCEQPNTTQEPTGTETNPSAPPSLPVYESAFRDTLMDRDGDGLPDDQDPAPDQPPVQPESGPALTITALASPRAHTDLPDTLIPGQTVVIDSTGLAQYGTPTWVRWHHADGILAQPVNADVQGRLTLTAPEVMAYGVSLVAGTYGSTEYPVQTQMAGAPYFYPVSEPLKAGQAVTLAGEALDRLADLQLGQQPVDILEQTSDSLRVKLPKQPLSDTFHWRDDRDRSHEHTLPVVRPVTLSPEPSLESPSEWSRLTDTGSLALDGSVTLWLPAGHTHRIRWHHDERPLSLSTRIGPAQTTVSVGARSTLETWLFDYHTGQGEQAAKDIPAMLARVADQLPEIQTALADALNGDAEAAQDAQTQFQTEVDDSLAWREPGASTTTVQPRWGVDYLSDTLDAIFAGGSLYQPIVKVTNQRAIPGRATYANVSVGSHRDLLTCGDLSNLYEPDDIWPSDLCVENNAPFYASLQVVDKRSGEVLTDHISHAFDAGILGGNSMGLLNVSTVAYLSGNNRSLCKMRPCRINAITGGFGWQSTSDLSQREAEIAKMVFGRTLLDRVLLPVLEWVTGLGEETDTVQCIAKELMAPSGSDAFSYLFLINDLKQKIDQANSQSQVITHTVDSLVVPVLDKLQGVATDPKFAVCMSQLASNAKSALVSNVANRLGQASKSASVPLAVANAVNQAYQGWQILIAPEKIVFDVAPRAAITEMTTSSGERTLYADSGTDFLRLYGTNLVDQTDTGYYPDLVLSDRSGNTARMAITASQVHDASDFSWTDLRITVNELTPLIDQLGGSRFDVTLEMDHADYSGFPDDVLPLPGTHFDWIGDARLIGTGSGLLRAGDYGVLFGENMESLDRADLRLALTSTSLFDTYYAESVHYRHAREIAFTLPDTLPAGEYTLSLEGYEGHLIGAESNLVIMPADASYLRILDNGPNQDDDFDLSLLASDGEPIGPNGKTGSVLIPTDAGSRDVSISWLDSELTNSEGVSKSLDQLEIECVDGGQDGVCTVRLVGELYIRGSVQNVDTQYTLSDLTETWP</sequence>
<keyword evidence="3" id="KW-1185">Reference proteome</keyword>
<accession>A0A918N812</accession>
<protein>
    <submittedName>
        <fullName evidence="2">Uncharacterized protein</fullName>
    </submittedName>
</protein>
<gene>
    <name evidence="2" type="ORF">GCM10007392_11770</name>
</gene>
<evidence type="ECO:0000313" key="2">
    <source>
        <dbReference type="EMBL" id="GGX46343.1"/>
    </source>
</evidence>
<name>A0A918N812_9GAMM</name>
<proteinExistence type="predicted"/>
<comment type="caution">
    <text evidence="2">The sequence shown here is derived from an EMBL/GenBank/DDBJ whole genome shotgun (WGS) entry which is preliminary data.</text>
</comment>
<organism evidence="2 3">
    <name type="scientific">Saccharospirillum salsuginis</name>
    <dbReference type="NCBI Taxonomy" id="418750"/>
    <lineage>
        <taxon>Bacteria</taxon>
        <taxon>Pseudomonadati</taxon>
        <taxon>Pseudomonadota</taxon>
        <taxon>Gammaproteobacteria</taxon>
        <taxon>Oceanospirillales</taxon>
        <taxon>Saccharospirillaceae</taxon>
        <taxon>Saccharospirillum</taxon>
    </lineage>
</organism>
<dbReference type="PROSITE" id="PS51257">
    <property type="entry name" value="PROKAR_LIPOPROTEIN"/>
    <property type="match status" value="1"/>
</dbReference>
<dbReference type="AlphaFoldDB" id="A0A918N812"/>
<dbReference type="RefSeq" id="WP_189607554.1">
    <property type="nucleotide sequence ID" value="NZ_BMXR01000002.1"/>
</dbReference>
<evidence type="ECO:0000256" key="1">
    <source>
        <dbReference type="SAM" id="MobiDB-lite"/>
    </source>
</evidence>
<dbReference type="Proteomes" id="UP000626148">
    <property type="component" value="Unassembled WGS sequence"/>
</dbReference>
<feature type="region of interest" description="Disordered" evidence="1">
    <location>
        <begin position="23"/>
        <end position="80"/>
    </location>
</feature>
<evidence type="ECO:0000313" key="3">
    <source>
        <dbReference type="Proteomes" id="UP000626148"/>
    </source>
</evidence>
<dbReference type="EMBL" id="BMXR01000002">
    <property type="protein sequence ID" value="GGX46343.1"/>
    <property type="molecule type" value="Genomic_DNA"/>
</dbReference>
<feature type="compositionally biased region" description="Polar residues" evidence="1">
    <location>
        <begin position="23"/>
        <end position="36"/>
    </location>
</feature>
<reference evidence="2" key="2">
    <citation type="submission" date="2020-09" db="EMBL/GenBank/DDBJ databases">
        <authorList>
            <person name="Sun Q."/>
            <person name="Kim S."/>
        </authorList>
    </citation>
    <scope>NUCLEOTIDE SEQUENCE</scope>
    <source>
        <strain evidence="2">KCTC 22169</strain>
    </source>
</reference>